<sequence length="93" mass="10522">MSGRGWPVRGTLRTPRGVPPRAGEEQWSGKESFCEHGHRALLIWLHGALATQATPVKHLYKELSVRMDFPEPAEKIHQFKSEAYSRPKKCALS</sequence>
<name>A0AC60A254_RANTA</name>
<evidence type="ECO:0000313" key="1">
    <source>
        <dbReference type="EMBL" id="CAN0536320.1"/>
    </source>
</evidence>
<organism evidence="1 2">
    <name type="scientific">Rangifer tarandus platyrhynchus</name>
    <name type="common">Svalbard reindeer</name>
    <dbReference type="NCBI Taxonomy" id="3082113"/>
    <lineage>
        <taxon>Eukaryota</taxon>
        <taxon>Metazoa</taxon>
        <taxon>Chordata</taxon>
        <taxon>Craniata</taxon>
        <taxon>Vertebrata</taxon>
        <taxon>Euteleostomi</taxon>
        <taxon>Mammalia</taxon>
        <taxon>Eutheria</taxon>
        <taxon>Laurasiatheria</taxon>
        <taxon>Artiodactyla</taxon>
        <taxon>Ruminantia</taxon>
        <taxon>Pecora</taxon>
        <taxon>Cervidae</taxon>
        <taxon>Odocoileinae</taxon>
        <taxon>Rangifer</taxon>
    </lineage>
</organism>
<protein>
    <submittedName>
        <fullName evidence="1">Uncharacterized protein</fullName>
    </submittedName>
</protein>
<dbReference type="EMBL" id="OX596090">
    <property type="protein sequence ID" value="CAN0536320.1"/>
    <property type="molecule type" value="Genomic_DNA"/>
</dbReference>
<proteinExistence type="predicted"/>
<reference evidence="1" key="2">
    <citation type="submission" date="2025-03" db="EMBL/GenBank/DDBJ databases">
        <authorList>
            <consortium name="ELIXIR-Norway"/>
            <consortium name="Elixir Norway"/>
        </authorList>
    </citation>
    <scope>NUCLEOTIDE SEQUENCE</scope>
</reference>
<gene>
    <name evidence="1" type="ORF">MRATA1EN22A_LOCUS24772</name>
</gene>
<evidence type="ECO:0000313" key="2">
    <source>
        <dbReference type="Proteomes" id="UP001162501"/>
    </source>
</evidence>
<reference evidence="1" key="1">
    <citation type="submission" date="2023-05" db="EMBL/GenBank/DDBJ databases">
        <authorList>
            <consortium name="ELIXIR-Norway"/>
        </authorList>
    </citation>
    <scope>NUCLEOTIDE SEQUENCE</scope>
</reference>
<accession>A0AC60A254</accession>
<dbReference type="Proteomes" id="UP001162501">
    <property type="component" value="Chromosome 6"/>
</dbReference>